<dbReference type="EMBL" id="OZ035831">
    <property type="protein sequence ID" value="CAL1615493.1"/>
    <property type="molecule type" value="Genomic_DNA"/>
</dbReference>
<reference evidence="1 2" key="1">
    <citation type="submission" date="2024-04" db="EMBL/GenBank/DDBJ databases">
        <authorList>
            <person name="Waldvogel A.-M."/>
            <person name="Schoenle A."/>
        </authorList>
    </citation>
    <scope>NUCLEOTIDE SEQUENCE [LARGE SCALE GENOMIC DNA]</scope>
</reference>
<sequence>MSGPRAVFETCLVHRTTAPSAHLQMVELFDRKQLHSAADSSTHTEMNLAKVHDRLNIKSFWEKRIGGDTQHAQSEEQRRSRSALCKLRGEWSVRLEARNKHLKMLNDNYTKKPAKTEQTV</sequence>
<gene>
    <name evidence="1" type="ORF">KC01_LOCUS41438</name>
</gene>
<keyword evidence="2" id="KW-1185">Reference proteome</keyword>
<dbReference type="AlphaFoldDB" id="A0AAV2MQ97"/>
<dbReference type="PANTHER" id="PTHR40387">
    <property type="entry name" value="PROTEIN FAM240B"/>
    <property type="match status" value="1"/>
</dbReference>
<dbReference type="InterPro" id="IPR040261">
    <property type="entry name" value="FAM240"/>
</dbReference>
<evidence type="ECO:0000313" key="1">
    <source>
        <dbReference type="EMBL" id="CAL1615493.1"/>
    </source>
</evidence>
<evidence type="ECO:0000313" key="2">
    <source>
        <dbReference type="Proteomes" id="UP001497482"/>
    </source>
</evidence>
<name>A0AAV2MQ97_KNICA</name>
<dbReference type="PANTHER" id="PTHR40387:SF1">
    <property type="entry name" value="PROTEIN FAM240B"/>
    <property type="match status" value="1"/>
</dbReference>
<dbReference type="Proteomes" id="UP001497482">
    <property type="component" value="Chromosome 9"/>
</dbReference>
<accession>A0AAV2MQ97</accession>
<protein>
    <submittedName>
        <fullName evidence="1">Uncharacterized protein</fullName>
    </submittedName>
</protein>
<organism evidence="1 2">
    <name type="scientific">Knipowitschia caucasica</name>
    <name type="common">Caucasian dwarf goby</name>
    <name type="synonym">Pomatoschistus caucasicus</name>
    <dbReference type="NCBI Taxonomy" id="637954"/>
    <lineage>
        <taxon>Eukaryota</taxon>
        <taxon>Metazoa</taxon>
        <taxon>Chordata</taxon>
        <taxon>Craniata</taxon>
        <taxon>Vertebrata</taxon>
        <taxon>Euteleostomi</taxon>
        <taxon>Actinopterygii</taxon>
        <taxon>Neopterygii</taxon>
        <taxon>Teleostei</taxon>
        <taxon>Neoteleostei</taxon>
        <taxon>Acanthomorphata</taxon>
        <taxon>Gobiaria</taxon>
        <taxon>Gobiiformes</taxon>
        <taxon>Gobioidei</taxon>
        <taxon>Gobiidae</taxon>
        <taxon>Gobiinae</taxon>
        <taxon>Knipowitschia</taxon>
    </lineage>
</organism>
<proteinExistence type="predicted"/>